<dbReference type="GO" id="GO:0005739">
    <property type="term" value="C:mitochondrion"/>
    <property type="evidence" value="ECO:0007669"/>
    <property type="project" value="GOC"/>
</dbReference>
<dbReference type="PANTHER" id="PTHR11993:SF10">
    <property type="entry name" value="NADH DEHYDROGENASE [UBIQUINONE] IRON-SULFUR PROTEIN 2, MITOCHONDRIAL"/>
    <property type="match status" value="1"/>
</dbReference>
<dbReference type="SUPFAM" id="SSF56762">
    <property type="entry name" value="HydB/Nqo4-like"/>
    <property type="match status" value="1"/>
</dbReference>
<keyword evidence="2" id="KW-0813">Transport</keyword>
<evidence type="ECO:0000256" key="4">
    <source>
        <dbReference type="ARBA" id="ARBA00023027"/>
    </source>
</evidence>
<name>A0AAD4SGB0_9MAGN</name>
<accession>A0AAD4SGB0</accession>
<dbReference type="GO" id="GO:0006120">
    <property type="term" value="P:mitochondrial electron transport, NADH to ubiquinone"/>
    <property type="evidence" value="ECO:0007669"/>
    <property type="project" value="TreeGrafter"/>
</dbReference>
<dbReference type="GO" id="GO:0016651">
    <property type="term" value="F:oxidoreductase activity, acting on NAD(P)H"/>
    <property type="evidence" value="ECO:0007669"/>
    <property type="project" value="InterPro"/>
</dbReference>
<dbReference type="InterPro" id="IPR029014">
    <property type="entry name" value="NiFe-Hase_large"/>
</dbReference>
<reference evidence="5" key="1">
    <citation type="submission" date="2022-04" db="EMBL/GenBank/DDBJ databases">
        <title>A functionally conserved STORR gene fusion in Papaver species that diverged 16.8 million years ago.</title>
        <authorList>
            <person name="Catania T."/>
        </authorList>
    </citation>
    <scope>NUCLEOTIDE SEQUENCE</scope>
    <source>
        <strain evidence="5">S-188037</strain>
    </source>
</reference>
<dbReference type="InterPro" id="IPR014029">
    <property type="entry name" value="NADH_UbQ_OxRdtase_49kDa_CS"/>
</dbReference>
<keyword evidence="4" id="KW-0520">NAD</keyword>
<evidence type="ECO:0000313" key="6">
    <source>
        <dbReference type="Proteomes" id="UP001202328"/>
    </source>
</evidence>
<evidence type="ECO:0000256" key="1">
    <source>
        <dbReference type="ARBA" id="ARBA00005769"/>
    </source>
</evidence>
<dbReference type="EMBL" id="JAJJMB010011222">
    <property type="protein sequence ID" value="KAI3903355.1"/>
    <property type="molecule type" value="Genomic_DNA"/>
</dbReference>
<evidence type="ECO:0000256" key="3">
    <source>
        <dbReference type="ARBA" id="ARBA00022967"/>
    </source>
</evidence>
<dbReference type="PANTHER" id="PTHR11993">
    <property type="entry name" value="NADH-UBIQUINONE OXIDOREDUCTASE 49 KDA SUBUNIT"/>
    <property type="match status" value="1"/>
</dbReference>
<evidence type="ECO:0000256" key="2">
    <source>
        <dbReference type="ARBA" id="ARBA00022448"/>
    </source>
</evidence>
<sequence>MLDACIALPQPRFHGLGCSHFARRYYGTVLEMNGEVVERAEPHIGSLHRGTEKLIEYKTYLQALPYSDRSEGDR</sequence>
<dbReference type="AlphaFoldDB" id="A0AAD4SGB0"/>
<dbReference type="Gene3D" id="1.10.645.10">
    <property type="entry name" value="Cytochrome-c3 Hydrogenase, chain B"/>
    <property type="match status" value="1"/>
</dbReference>
<dbReference type="InterPro" id="IPR022885">
    <property type="entry name" value="NDH1_su_D/H"/>
</dbReference>
<comment type="similarity">
    <text evidence="1">Belongs to the complex I 49 kDa subunit family.</text>
</comment>
<keyword evidence="3" id="KW-1278">Translocase</keyword>
<dbReference type="PROSITE" id="PS00535">
    <property type="entry name" value="COMPLEX1_49K"/>
    <property type="match status" value="1"/>
</dbReference>
<gene>
    <name evidence="5" type="ORF">MKW98_032009</name>
</gene>
<evidence type="ECO:0000313" key="5">
    <source>
        <dbReference type="EMBL" id="KAI3903355.1"/>
    </source>
</evidence>
<organism evidence="5 6">
    <name type="scientific">Papaver atlanticum</name>
    <dbReference type="NCBI Taxonomy" id="357466"/>
    <lineage>
        <taxon>Eukaryota</taxon>
        <taxon>Viridiplantae</taxon>
        <taxon>Streptophyta</taxon>
        <taxon>Embryophyta</taxon>
        <taxon>Tracheophyta</taxon>
        <taxon>Spermatophyta</taxon>
        <taxon>Magnoliopsida</taxon>
        <taxon>Ranunculales</taxon>
        <taxon>Papaveraceae</taxon>
        <taxon>Papaveroideae</taxon>
        <taxon>Papaver</taxon>
    </lineage>
</organism>
<proteinExistence type="inferred from homology"/>
<protein>
    <submittedName>
        <fullName evidence="5">Uncharacterized protein</fullName>
    </submittedName>
</protein>
<keyword evidence="6" id="KW-1185">Reference proteome</keyword>
<dbReference type="Proteomes" id="UP001202328">
    <property type="component" value="Unassembled WGS sequence"/>
</dbReference>
<comment type="caution">
    <text evidence="5">The sequence shown here is derived from an EMBL/GenBank/DDBJ whole genome shotgun (WGS) entry which is preliminary data.</text>
</comment>